<accession>A0A5A7PH94</accession>
<dbReference type="EMBL" id="BKCP01004517">
    <property type="protein sequence ID" value="GER31938.1"/>
    <property type="molecule type" value="Genomic_DNA"/>
</dbReference>
<proteinExistence type="predicted"/>
<organism evidence="5 6">
    <name type="scientific">Striga asiatica</name>
    <name type="common">Asiatic witchweed</name>
    <name type="synonym">Buchnera asiatica</name>
    <dbReference type="NCBI Taxonomy" id="4170"/>
    <lineage>
        <taxon>Eukaryota</taxon>
        <taxon>Viridiplantae</taxon>
        <taxon>Streptophyta</taxon>
        <taxon>Embryophyta</taxon>
        <taxon>Tracheophyta</taxon>
        <taxon>Spermatophyta</taxon>
        <taxon>Magnoliopsida</taxon>
        <taxon>eudicotyledons</taxon>
        <taxon>Gunneridae</taxon>
        <taxon>Pentapetalae</taxon>
        <taxon>asterids</taxon>
        <taxon>lamiids</taxon>
        <taxon>Lamiales</taxon>
        <taxon>Orobanchaceae</taxon>
        <taxon>Buchnereae</taxon>
        <taxon>Striga</taxon>
    </lineage>
</organism>
<dbReference type="PANTHER" id="PTHR11746">
    <property type="entry name" value="O-METHYLTRANSFERASE"/>
    <property type="match status" value="1"/>
</dbReference>
<dbReference type="Proteomes" id="UP000325081">
    <property type="component" value="Unassembled WGS sequence"/>
</dbReference>
<dbReference type="SUPFAM" id="SSF53335">
    <property type="entry name" value="S-adenosyl-L-methionine-dependent methyltransferases"/>
    <property type="match status" value="1"/>
</dbReference>
<evidence type="ECO:0000313" key="6">
    <source>
        <dbReference type="Proteomes" id="UP000325081"/>
    </source>
</evidence>
<feature type="domain" description="O-methyltransferase C-terminal" evidence="4">
    <location>
        <begin position="2"/>
        <end position="82"/>
    </location>
</feature>
<name>A0A5A7PH94_STRAF</name>
<dbReference type="PROSITE" id="PS51683">
    <property type="entry name" value="SAM_OMT_II"/>
    <property type="match status" value="1"/>
</dbReference>
<dbReference type="InterPro" id="IPR029063">
    <property type="entry name" value="SAM-dependent_MTases_sf"/>
</dbReference>
<evidence type="ECO:0000256" key="2">
    <source>
        <dbReference type="ARBA" id="ARBA00022679"/>
    </source>
</evidence>
<dbReference type="InterPro" id="IPR001077">
    <property type="entry name" value="COMT_C"/>
</dbReference>
<keyword evidence="3" id="KW-0949">S-adenosyl-L-methionine</keyword>
<reference evidence="6" key="1">
    <citation type="journal article" date="2019" name="Curr. Biol.">
        <title>Genome Sequence of Striga asiatica Provides Insight into the Evolution of Plant Parasitism.</title>
        <authorList>
            <person name="Yoshida S."/>
            <person name="Kim S."/>
            <person name="Wafula E.K."/>
            <person name="Tanskanen J."/>
            <person name="Kim Y.M."/>
            <person name="Honaas L."/>
            <person name="Yang Z."/>
            <person name="Spallek T."/>
            <person name="Conn C.E."/>
            <person name="Ichihashi Y."/>
            <person name="Cheong K."/>
            <person name="Cui S."/>
            <person name="Der J.P."/>
            <person name="Gundlach H."/>
            <person name="Jiao Y."/>
            <person name="Hori C."/>
            <person name="Ishida J.K."/>
            <person name="Kasahara H."/>
            <person name="Kiba T."/>
            <person name="Kim M.S."/>
            <person name="Koo N."/>
            <person name="Laohavisit A."/>
            <person name="Lee Y.H."/>
            <person name="Lumba S."/>
            <person name="McCourt P."/>
            <person name="Mortimer J.C."/>
            <person name="Mutuku J.M."/>
            <person name="Nomura T."/>
            <person name="Sasaki-Sekimoto Y."/>
            <person name="Seto Y."/>
            <person name="Wang Y."/>
            <person name="Wakatake T."/>
            <person name="Sakakibara H."/>
            <person name="Demura T."/>
            <person name="Yamaguchi S."/>
            <person name="Yoneyama K."/>
            <person name="Manabe R.I."/>
            <person name="Nelson D.C."/>
            <person name="Schulman A.H."/>
            <person name="Timko M.P."/>
            <person name="dePamphilis C.W."/>
            <person name="Choi D."/>
            <person name="Shirasu K."/>
        </authorList>
    </citation>
    <scope>NUCLEOTIDE SEQUENCE [LARGE SCALE GENOMIC DNA]</scope>
    <source>
        <strain evidence="6">cv. UVA1</strain>
    </source>
</reference>
<protein>
    <submittedName>
        <fullName evidence="5">O-methyltransferase family protein</fullName>
    </submittedName>
</protein>
<gene>
    <name evidence="5" type="ORF">STAS_07979</name>
</gene>
<dbReference type="InterPro" id="IPR016461">
    <property type="entry name" value="COMT-like"/>
</dbReference>
<dbReference type="Gene3D" id="3.40.50.150">
    <property type="entry name" value="Vaccinia Virus protein VP39"/>
    <property type="match status" value="1"/>
</dbReference>
<evidence type="ECO:0000256" key="3">
    <source>
        <dbReference type="ARBA" id="ARBA00022691"/>
    </source>
</evidence>
<evidence type="ECO:0000256" key="1">
    <source>
        <dbReference type="ARBA" id="ARBA00022603"/>
    </source>
</evidence>
<dbReference type="AlphaFoldDB" id="A0A5A7PH94"/>
<dbReference type="GO" id="GO:0032259">
    <property type="term" value="P:methylation"/>
    <property type="evidence" value="ECO:0007669"/>
    <property type="project" value="UniProtKB-KW"/>
</dbReference>
<keyword evidence="6" id="KW-1185">Reference proteome</keyword>
<comment type="caution">
    <text evidence="5">The sequence shown here is derived from an EMBL/GenBank/DDBJ whole genome shotgun (WGS) entry which is preliminary data.</text>
</comment>
<evidence type="ECO:0000259" key="4">
    <source>
        <dbReference type="Pfam" id="PF00891"/>
    </source>
</evidence>
<dbReference type="GO" id="GO:0008171">
    <property type="term" value="F:O-methyltransferase activity"/>
    <property type="evidence" value="ECO:0007669"/>
    <property type="project" value="InterPro"/>
</dbReference>
<evidence type="ECO:0000313" key="5">
    <source>
        <dbReference type="EMBL" id="GER31938.1"/>
    </source>
</evidence>
<sequence>MEVTHNWSDEQWVKLLKNCYDAIPANGKVILVELVLPEGPDYAGVATQNALSKDLMMMCFTQGGKERTETEFEKLAMDAGFNDFKKAACAYNYWIMELRK</sequence>
<keyword evidence="2 5" id="KW-0808">Transferase</keyword>
<keyword evidence="1 5" id="KW-0489">Methyltransferase</keyword>
<dbReference type="OrthoDB" id="1606438at2759"/>
<dbReference type="Pfam" id="PF00891">
    <property type="entry name" value="Methyltransf_2"/>
    <property type="match status" value="1"/>
</dbReference>